<name>A0A1F6WQ49_9BACT</name>
<feature type="transmembrane region" description="Helical" evidence="5">
    <location>
        <begin position="54"/>
        <end position="72"/>
    </location>
</feature>
<dbReference type="PANTHER" id="PTHR11040:SF44">
    <property type="entry name" value="PROTEIN ZNTC-RELATED"/>
    <property type="match status" value="1"/>
</dbReference>
<sequence>MLAIAATTLLGGLIALSFRDKLHLILGFSAGAVVAVALFDLLPESIALSSQSYSISLIMLLVVCGFVGYMLIDRFSHLHTHTHDDNIDCNNTNHTRPASWAIIGISVHSLLDGIAIGLAYQVSPAVGIVIAIAVLAHVFSDGMNTVGLAMRGNVSLKNAFRWLALDAIAPSIGIIISLFITLPKDTLGLVLAVFSGFFLYLGASDLLPESHHRHPTVWTTIMSLLGMIIIYIAVRLSGL</sequence>
<evidence type="ECO:0000313" key="7">
    <source>
        <dbReference type="Proteomes" id="UP000179448"/>
    </source>
</evidence>
<feature type="transmembrane region" description="Helical" evidence="5">
    <location>
        <begin position="160"/>
        <end position="180"/>
    </location>
</feature>
<dbReference type="PANTHER" id="PTHR11040">
    <property type="entry name" value="ZINC/IRON TRANSPORTER"/>
    <property type="match status" value="1"/>
</dbReference>
<organism evidence="6 7">
    <name type="scientific">Candidatus Nomurabacteria bacterium RIFCSPLOWO2_01_FULL_36_10b</name>
    <dbReference type="NCBI Taxonomy" id="1801766"/>
    <lineage>
        <taxon>Bacteria</taxon>
        <taxon>Candidatus Nomuraibacteriota</taxon>
    </lineage>
</organism>
<gene>
    <name evidence="6" type="ORF">A2997_00885</name>
</gene>
<dbReference type="GO" id="GO:0016020">
    <property type="term" value="C:membrane"/>
    <property type="evidence" value="ECO:0007669"/>
    <property type="project" value="UniProtKB-SubCell"/>
</dbReference>
<dbReference type="AlphaFoldDB" id="A0A1F6WQ49"/>
<dbReference type="Pfam" id="PF02535">
    <property type="entry name" value="Zip"/>
    <property type="match status" value="1"/>
</dbReference>
<feature type="transmembrane region" description="Helical" evidence="5">
    <location>
        <begin position="25"/>
        <end position="42"/>
    </location>
</feature>
<feature type="transmembrane region" description="Helical" evidence="5">
    <location>
        <begin position="186"/>
        <end position="203"/>
    </location>
</feature>
<evidence type="ECO:0008006" key="8">
    <source>
        <dbReference type="Google" id="ProtNLM"/>
    </source>
</evidence>
<evidence type="ECO:0000256" key="2">
    <source>
        <dbReference type="ARBA" id="ARBA00022692"/>
    </source>
</evidence>
<feature type="transmembrane region" description="Helical" evidence="5">
    <location>
        <begin position="215"/>
        <end position="234"/>
    </location>
</feature>
<protein>
    <recommendedName>
        <fullName evidence="8">Permease</fullName>
    </recommendedName>
</protein>
<dbReference type="Proteomes" id="UP000179448">
    <property type="component" value="Unassembled WGS sequence"/>
</dbReference>
<reference evidence="6 7" key="1">
    <citation type="journal article" date="2016" name="Nat. Commun.">
        <title>Thousands of microbial genomes shed light on interconnected biogeochemical processes in an aquifer system.</title>
        <authorList>
            <person name="Anantharaman K."/>
            <person name="Brown C.T."/>
            <person name="Hug L.A."/>
            <person name="Sharon I."/>
            <person name="Castelle C.J."/>
            <person name="Probst A.J."/>
            <person name="Thomas B.C."/>
            <person name="Singh A."/>
            <person name="Wilkins M.J."/>
            <person name="Karaoz U."/>
            <person name="Brodie E.L."/>
            <person name="Williams K.H."/>
            <person name="Hubbard S.S."/>
            <person name="Banfield J.F."/>
        </authorList>
    </citation>
    <scope>NUCLEOTIDE SEQUENCE [LARGE SCALE GENOMIC DNA]</scope>
</reference>
<dbReference type="STRING" id="1801766.A2997_00885"/>
<evidence type="ECO:0000256" key="4">
    <source>
        <dbReference type="ARBA" id="ARBA00023136"/>
    </source>
</evidence>
<evidence type="ECO:0000313" key="6">
    <source>
        <dbReference type="EMBL" id="OGI83987.1"/>
    </source>
</evidence>
<evidence type="ECO:0000256" key="3">
    <source>
        <dbReference type="ARBA" id="ARBA00022989"/>
    </source>
</evidence>
<comment type="subcellular location">
    <subcellularLocation>
        <location evidence="1">Membrane</location>
        <topology evidence="1">Multi-pass membrane protein</topology>
    </subcellularLocation>
</comment>
<keyword evidence="3 5" id="KW-1133">Transmembrane helix</keyword>
<dbReference type="InterPro" id="IPR003689">
    <property type="entry name" value="ZIP"/>
</dbReference>
<dbReference type="GO" id="GO:0005385">
    <property type="term" value="F:zinc ion transmembrane transporter activity"/>
    <property type="evidence" value="ECO:0007669"/>
    <property type="project" value="TreeGrafter"/>
</dbReference>
<evidence type="ECO:0000256" key="5">
    <source>
        <dbReference type="SAM" id="Phobius"/>
    </source>
</evidence>
<accession>A0A1F6WQ49</accession>
<proteinExistence type="predicted"/>
<feature type="transmembrane region" description="Helical" evidence="5">
    <location>
        <begin position="118"/>
        <end position="139"/>
    </location>
</feature>
<evidence type="ECO:0000256" key="1">
    <source>
        <dbReference type="ARBA" id="ARBA00004141"/>
    </source>
</evidence>
<keyword evidence="2 5" id="KW-0812">Transmembrane</keyword>
<dbReference type="EMBL" id="MFUQ01000005">
    <property type="protein sequence ID" value="OGI83987.1"/>
    <property type="molecule type" value="Genomic_DNA"/>
</dbReference>
<comment type="caution">
    <text evidence="6">The sequence shown here is derived from an EMBL/GenBank/DDBJ whole genome shotgun (WGS) entry which is preliminary data.</text>
</comment>
<keyword evidence="4 5" id="KW-0472">Membrane</keyword>